<organism evidence="21 22">
    <name type="scientific">Castanea mollissima</name>
    <name type="common">Chinese chestnut</name>
    <dbReference type="NCBI Taxonomy" id="60419"/>
    <lineage>
        <taxon>Eukaryota</taxon>
        <taxon>Viridiplantae</taxon>
        <taxon>Streptophyta</taxon>
        <taxon>Embryophyta</taxon>
        <taxon>Tracheophyta</taxon>
        <taxon>Spermatophyta</taxon>
        <taxon>Magnoliopsida</taxon>
        <taxon>eudicotyledons</taxon>
        <taxon>Gunneridae</taxon>
        <taxon>Pentapetalae</taxon>
        <taxon>rosids</taxon>
        <taxon>fabids</taxon>
        <taxon>Fagales</taxon>
        <taxon>Fagaceae</taxon>
        <taxon>Castanea</taxon>
    </lineage>
</organism>
<comment type="subcellular location">
    <subcellularLocation>
        <location evidence="1">Cell membrane</location>
        <topology evidence="1">Single-pass membrane protein</topology>
    </subcellularLocation>
</comment>
<keyword evidence="12" id="KW-0472">Membrane</keyword>
<dbReference type="InterPro" id="IPR001245">
    <property type="entry name" value="Ser-Thr/Tyr_kinase_cat_dom"/>
</dbReference>
<evidence type="ECO:0000256" key="1">
    <source>
        <dbReference type="ARBA" id="ARBA00004162"/>
    </source>
</evidence>
<keyword evidence="22" id="KW-1185">Reference proteome</keyword>
<gene>
    <name evidence="21" type="ORF">CMV_027935</name>
</gene>
<keyword evidence="5" id="KW-0808">Transferase</keyword>
<feature type="domain" description="Protein kinase" evidence="20">
    <location>
        <begin position="43"/>
        <end position="305"/>
    </location>
</feature>
<dbReference type="InterPro" id="IPR008271">
    <property type="entry name" value="Ser/Thr_kinase_AS"/>
</dbReference>
<dbReference type="PROSITE" id="PS00107">
    <property type="entry name" value="PROTEIN_KINASE_ATP"/>
    <property type="match status" value="1"/>
</dbReference>
<dbReference type="EMBL" id="JRKL02011423">
    <property type="protein sequence ID" value="KAF3945715.1"/>
    <property type="molecule type" value="Genomic_DNA"/>
</dbReference>
<feature type="non-terminal residue" evidence="21">
    <location>
        <position position="1"/>
    </location>
</feature>
<dbReference type="PANTHER" id="PTHR46204:SF2">
    <property type="entry name" value="CHITIN ELICITOR RECEPTOR KINASE 1"/>
    <property type="match status" value="1"/>
</dbReference>
<dbReference type="PROSITE" id="PS50011">
    <property type="entry name" value="PROTEIN_KINASE_DOM"/>
    <property type="match status" value="1"/>
</dbReference>
<evidence type="ECO:0000256" key="9">
    <source>
        <dbReference type="ARBA" id="ARBA00022777"/>
    </source>
</evidence>
<dbReference type="GO" id="GO:0004674">
    <property type="term" value="F:protein serine/threonine kinase activity"/>
    <property type="evidence" value="ECO:0007669"/>
    <property type="project" value="UniProtKB-KW"/>
</dbReference>
<keyword evidence="15" id="KW-0325">Glycoprotein</keyword>
<dbReference type="GO" id="GO:0019199">
    <property type="term" value="F:transmembrane receptor protein kinase activity"/>
    <property type="evidence" value="ECO:0007669"/>
    <property type="project" value="InterPro"/>
</dbReference>
<dbReference type="PANTHER" id="PTHR46204">
    <property type="entry name" value="CHITIN ELICITOR RECEPTOR KINASE 1-RELATED"/>
    <property type="match status" value="1"/>
</dbReference>
<evidence type="ECO:0000256" key="2">
    <source>
        <dbReference type="ARBA" id="ARBA00012513"/>
    </source>
</evidence>
<dbReference type="Gene3D" id="1.10.510.10">
    <property type="entry name" value="Transferase(Phosphotransferase) domain 1"/>
    <property type="match status" value="1"/>
</dbReference>
<dbReference type="Gene3D" id="3.30.200.20">
    <property type="entry name" value="Phosphorylase Kinase, domain 1"/>
    <property type="match status" value="1"/>
</dbReference>
<dbReference type="GO" id="GO:0009617">
    <property type="term" value="P:response to bacterium"/>
    <property type="evidence" value="ECO:0007669"/>
    <property type="project" value="UniProtKB-ARBA"/>
</dbReference>
<comment type="similarity">
    <text evidence="19">Belongs to the protein kinase superfamily.</text>
</comment>
<evidence type="ECO:0000256" key="7">
    <source>
        <dbReference type="ARBA" id="ARBA00022729"/>
    </source>
</evidence>
<dbReference type="InterPro" id="IPR044812">
    <property type="entry name" value="CERK1/LYK3-like"/>
</dbReference>
<keyword evidence="11" id="KW-1133">Transmembrane helix</keyword>
<keyword evidence="9" id="KW-0418">Kinase</keyword>
<evidence type="ECO:0000256" key="4">
    <source>
        <dbReference type="ARBA" id="ARBA00022527"/>
    </source>
</evidence>
<keyword evidence="6" id="KW-0812">Transmembrane</keyword>
<evidence type="ECO:0000256" key="12">
    <source>
        <dbReference type="ARBA" id="ARBA00023136"/>
    </source>
</evidence>
<dbReference type="PROSITE" id="PS00108">
    <property type="entry name" value="PROTEIN_KINASE_ST"/>
    <property type="match status" value="1"/>
</dbReference>
<dbReference type="AlphaFoldDB" id="A0A8J4V8W4"/>
<keyword evidence="3" id="KW-1003">Cell membrane</keyword>
<dbReference type="GO" id="GO:0005886">
    <property type="term" value="C:plasma membrane"/>
    <property type="evidence" value="ECO:0007669"/>
    <property type="project" value="UniProtKB-SubCell"/>
</dbReference>
<keyword evidence="8 18" id="KW-0547">Nucleotide-binding</keyword>
<dbReference type="Pfam" id="PF07714">
    <property type="entry name" value="PK_Tyr_Ser-Thr"/>
    <property type="match status" value="1"/>
</dbReference>
<evidence type="ECO:0000256" key="5">
    <source>
        <dbReference type="ARBA" id="ARBA00022679"/>
    </source>
</evidence>
<reference evidence="21" key="1">
    <citation type="submission" date="2020-03" db="EMBL/GenBank/DDBJ databases">
        <title>Castanea mollissima Vanexum genome sequencing.</title>
        <authorList>
            <person name="Staton M."/>
        </authorList>
    </citation>
    <scope>NUCLEOTIDE SEQUENCE</scope>
    <source>
        <tissue evidence="21">Leaf</tissue>
    </source>
</reference>
<keyword evidence="7" id="KW-0732">Signal</keyword>
<comment type="catalytic activity">
    <reaction evidence="16">
        <text>L-threonyl-[protein] + ATP = O-phospho-L-threonyl-[protein] + ADP + H(+)</text>
        <dbReference type="Rhea" id="RHEA:46608"/>
        <dbReference type="Rhea" id="RHEA-COMP:11060"/>
        <dbReference type="Rhea" id="RHEA-COMP:11605"/>
        <dbReference type="ChEBI" id="CHEBI:15378"/>
        <dbReference type="ChEBI" id="CHEBI:30013"/>
        <dbReference type="ChEBI" id="CHEBI:30616"/>
        <dbReference type="ChEBI" id="CHEBI:61977"/>
        <dbReference type="ChEBI" id="CHEBI:456216"/>
        <dbReference type="EC" id="2.7.11.1"/>
    </reaction>
</comment>
<proteinExistence type="inferred from homology"/>
<dbReference type="FunFam" id="3.30.200.20:FF:000468">
    <property type="entry name" value="LysM receptor kinase 2"/>
    <property type="match status" value="1"/>
</dbReference>
<evidence type="ECO:0000256" key="11">
    <source>
        <dbReference type="ARBA" id="ARBA00022989"/>
    </source>
</evidence>
<dbReference type="InterPro" id="IPR011009">
    <property type="entry name" value="Kinase-like_dom_sf"/>
</dbReference>
<dbReference type="SMART" id="SM00220">
    <property type="entry name" value="S_TKc"/>
    <property type="match status" value="1"/>
</dbReference>
<keyword evidence="14" id="KW-0675">Receptor</keyword>
<evidence type="ECO:0000256" key="3">
    <source>
        <dbReference type="ARBA" id="ARBA00022475"/>
    </source>
</evidence>
<dbReference type="InterPro" id="IPR017441">
    <property type="entry name" value="Protein_kinase_ATP_BS"/>
</dbReference>
<evidence type="ECO:0000256" key="8">
    <source>
        <dbReference type="ARBA" id="ARBA00022741"/>
    </source>
</evidence>
<name>A0A8J4V8W4_9ROSI</name>
<evidence type="ECO:0000256" key="15">
    <source>
        <dbReference type="ARBA" id="ARBA00023180"/>
    </source>
</evidence>
<dbReference type="OrthoDB" id="4062651at2759"/>
<evidence type="ECO:0000256" key="18">
    <source>
        <dbReference type="PROSITE-ProRule" id="PRU10141"/>
    </source>
</evidence>
<evidence type="ECO:0000256" key="16">
    <source>
        <dbReference type="ARBA" id="ARBA00047899"/>
    </source>
</evidence>
<dbReference type="FunFam" id="1.10.510.10:FF:000468">
    <property type="entry name" value="PTI1-like tyrosine-protein kinase 3"/>
    <property type="match status" value="1"/>
</dbReference>
<evidence type="ECO:0000256" key="14">
    <source>
        <dbReference type="ARBA" id="ARBA00023170"/>
    </source>
</evidence>
<keyword evidence="4 19" id="KW-0723">Serine/threonine-protein kinase</keyword>
<comment type="catalytic activity">
    <reaction evidence="17">
        <text>L-seryl-[protein] + ATP = O-phospho-L-seryl-[protein] + ADP + H(+)</text>
        <dbReference type="Rhea" id="RHEA:17989"/>
        <dbReference type="Rhea" id="RHEA-COMP:9863"/>
        <dbReference type="Rhea" id="RHEA-COMP:11604"/>
        <dbReference type="ChEBI" id="CHEBI:15378"/>
        <dbReference type="ChEBI" id="CHEBI:29999"/>
        <dbReference type="ChEBI" id="CHEBI:30616"/>
        <dbReference type="ChEBI" id="CHEBI:83421"/>
        <dbReference type="ChEBI" id="CHEBI:456216"/>
        <dbReference type="EC" id="2.7.11.1"/>
    </reaction>
</comment>
<evidence type="ECO:0000256" key="19">
    <source>
        <dbReference type="RuleBase" id="RU000304"/>
    </source>
</evidence>
<dbReference type="GO" id="GO:0045087">
    <property type="term" value="P:innate immune response"/>
    <property type="evidence" value="ECO:0007669"/>
    <property type="project" value="InterPro"/>
</dbReference>
<dbReference type="EC" id="2.7.11.1" evidence="2"/>
<comment type="caution">
    <text evidence="21">The sequence shown here is derived from an EMBL/GenBank/DDBJ whole genome shotgun (WGS) entry which is preliminary data.</text>
</comment>
<protein>
    <recommendedName>
        <fullName evidence="2">non-specific serine/threonine protein kinase</fullName>
        <ecNumber evidence="2">2.7.11.1</ecNumber>
    </recommendedName>
</protein>
<dbReference type="InterPro" id="IPR000719">
    <property type="entry name" value="Prot_kinase_dom"/>
</dbReference>
<accession>A0A8J4V8W4</accession>
<dbReference type="SUPFAM" id="SSF56112">
    <property type="entry name" value="Protein kinase-like (PK-like)"/>
    <property type="match status" value="1"/>
</dbReference>
<feature type="binding site" evidence="18">
    <location>
        <position position="71"/>
    </location>
    <ligand>
        <name>ATP</name>
        <dbReference type="ChEBI" id="CHEBI:30616"/>
    </ligand>
</feature>
<keyword evidence="13" id="KW-1015">Disulfide bond</keyword>
<dbReference type="GO" id="GO:0005524">
    <property type="term" value="F:ATP binding"/>
    <property type="evidence" value="ECO:0007669"/>
    <property type="project" value="UniProtKB-UniRule"/>
</dbReference>
<evidence type="ECO:0000313" key="21">
    <source>
        <dbReference type="EMBL" id="KAF3945715.1"/>
    </source>
</evidence>
<keyword evidence="10 18" id="KW-0067">ATP-binding</keyword>
<dbReference type="Proteomes" id="UP000737018">
    <property type="component" value="Unassembled WGS sequence"/>
</dbReference>
<evidence type="ECO:0000256" key="10">
    <source>
        <dbReference type="ARBA" id="ARBA00022840"/>
    </source>
</evidence>
<evidence type="ECO:0000313" key="22">
    <source>
        <dbReference type="Proteomes" id="UP000737018"/>
    </source>
</evidence>
<evidence type="ECO:0000256" key="6">
    <source>
        <dbReference type="ARBA" id="ARBA00022692"/>
    </source>
</evidence>
<sequence length="305" mass="33289">MGSDAESTGPAGGPDKALGCIGITMHKSVEFSYEELATATNDFSMASKIGEGGFGAVYYAELRGKKAAIKKMDMQASKEFLAELKVLTSVHHLNLVCLIGYCIQGSLFLVYEYIENGNLKQHLRGTSGRDPLTWPTRIQIALDAARGLEYIHEHTIPVYIHRDIKSANILIDKNFHAKVADFGLAKLSEVVGVSSSTQVMGTFGYMPPEYAWGGDVSPKVDVYAFGVVLFELISAKEALLKAYDSTSEFQNLVALFKDVLNQPDPREALCKVVDPCLGGDYPLNSVWTVAQLAKACTQEDPQLRP</sequence>
<evidence type="ECO:0000256" key="13">
    <source>
        <dbReference type="ARBA" id="ARBA00023157"/>
    </source>
</evidence>
<evidence type="ECO:0000259" key="20">
    <source>
        <dbReference type="PROSITE" id="PS50011"/>
    </source>
</evidence>
<evidence type="ECO:0000256" key="17">
    <source>
        <dbReference type="ARBA" id="ARBA00048679"/>
    </source>
</evidence>